<protein>
    <submittedName>
        <fullName evidence="2">Uncharacterized protein</fullName>
    </submittedName>
</protein>
<evidence type="ECO:0000313" key="3">
    <source>
        <dbReference type="Proteomes" id="UP001219525"/>
    </source>
</evidence>
<accession>A0AAD6VG25</accession>
<evidence type="ECO:0000313" key="2">
    <source>
        <dbReference type="EMBL" id="KAJ7211652.1"/>
    </source>
</evidence>
<sequence length="156" mass="17307">MHGDTDTPFLSFPPVFSPLAFAHLHGLRFLSTLFYQQLSSTWVHTSSGVCVNEQNILPPRGACCELRLQYAPRRPFHQWIGLPTRVMGFTSLRLLATVAHAAHGYILCWAAEDKGELAVIDADIAQVIQHSPVFDLRCPHVNITTCACALSRCYAS</sequence>
<reference evidence="2" key="1">
    <citation type="submission" date="2023-03" db="EMBL/GenBank/DDBJ databases">
        <title>Massive genome expansion in bonnet fungi (Mycena s.s.) driven by repeated elements and novel gene families across ecological guilds.</title>
        <authorList>
            <consortium name="Lawrence Berkeley National Laboratory"/>
            <person name="Harder C.B."/>
            <person name="Miyauchi S."/>
            <person name="Viragh M."/>
            <person name="Kuo A."/>
            <person name="Thoen E."/>
            <person name="Andreopoulos B."/>
            <person name="Lu D."/>
            <person name="Skrede I."/>
            <person name="Drula E."/>
            <person name="Henrissat B."/>
            <person name="Morin E."/>
            <person name="Kohler A."/>
            <person name="Barry K."/>
            <person name="LaButti K."/>
            <person name="Morin E."/>
            <person name="Salamov A."/>
            <person name="Lipzen A."/>
            <person name="Mereny Z."/>
            <person name="Hegedus B."/>
            <person name="Baldrian P."/>
            <person name="Stursova M."/>
            <person name="Weitz H."/>
            <person name="Taylor A."/>
            <person name="Grigoriev I.V."/>
            <person name="Nagy L.G."/>
            <person name="Martin F."/>
            <person name="Kauserud H."/>
        </authorList>
    </citation>
    <scope>NUCLEOTIDE SEQUENCE</scope>
    <source>
        <strain evidence="2">9144</strain>
    </source>
</reference>
<proteinExistence type="predicted"/>
<gene>
    <name evidence="2" type="ORF">GGX14DRAFT_448968</name>
    <name evidence="1" type="ORF">GGX14DRAFT_476482</name>
</gene>
<dbReference type="EMBL" id="JARJCW010000025">
    <property type="protein sequence ID" value="KAJ7211652.1"/>
    <property type="molecule type" value="Genomic_DNA"/>
</dbReference>
<name>A0AAD6VG25_9AGAR</name>
<dbReference type="AlphaFoldDB" id="A0AAD6VG25"/>
<dbReference type="Proteomes" id="UP001219525">
    <property type="component" value="Unassembled WGS sequence"/>
</dbReference>
<keyword evidence="3" id="KW-1185">Reference proteome</keyword>
<comment type="caution">
    <text evidence="2">The sequence shown here is derived from an EMBL/GenBank/DDBJ whole genome shotgun (WGS) entry which is preliminary data.</text>
</comment>
<organism evidence="2 3">
    <name type="scientific">Mycena pura</name>
    <dbReference type="NCBI Taxonomy" id="153505"/>
    <lineage>
        <taxon>Eukaryota</taxon>
        <taxon>Fungi</taxon>
        <taxon>Dikarya</taxon>
        <taxon>Basidiomycota</taxon>
        <taxon>Agaricomycotina</taxon>
        <taxon>Agaricomycetes</taxon>
        <taxon>Agaricomycetidae</taxon>
        <taxon>Agaricales</taxon>
        <taxon>Marasmiineae</taxon>
        <taxon>Mycenaceae</taxon>
        <taxon>Mycena</taxon>
    </lineage>
</organism>
<evidence type="ECO:0000313" key="1">
    <source>
        <dbReference type="EMBL" id="KAJ7194293.1"/>
    </source>
</evidence>
<dbReference type="EMBL" id="JARJCW010000099">
    <property type="protein sequence ID" value="KAJ7194293.1"/>
    <property type="molecule type" value="Genomic_DNA"/>
</dbReference>